<proteinExistence type="predicted"/>
<feature type="compositionally biased region" description="Polar residues" evidence="1">
    <location>
        <begin position="35"/>
        <end position="48"/>
    </location>
</feature>
<dbReference type="Proteomes" id="UP001418222">
    <property type="component" value="Unassembled WGS sequence"/>
</dbReference>
<gene>
    <name evidence="3" type="ORF">KSP39_PZI013148</name>
</gene>
<evidence type="ECO:0000256" key="1">
    <source>
        <dbReference type="SAM" id="MobiDB-lite"/>
    </source>
</evidence>
<keyword evidence="2" id="KW-1133">Transmembrane helix</keyword>
<comment type="caution">
    <text evidence="3">The sequence shown here is derived from an EMBL/GenBank/DDBJ whole genome shotgun (WGS) entry which is preliminary data.</text>
</comment>
<evidence type="ECO:0000313" key="3">
    <source>
        <dbReference type="EMBL" id="KAK8935727.1"/>
    </source>
</evidence>
<reference evidence="3 4" key="1">
    <citation type="journal article" date="2022" name="Nat. Plants">
        <title>Genomes of leafy and leafless Platanthera orchids illuminate the evolution of mycoheterotrophy.</title>
        <authorList>
            <person name="Li M.H."/>
            <person name="Liu K.W."/>
            <person name="Li Z."/>
            <person name="Lu H.C."/>
            <person name="Ye Q.L."/>
            <person name="Zhang D."/>
            <person name="Wang J.Y."/>
            <person name="Li Y.F."/>
            <person name="Zhong Z.M."/>
            <person name="Liu X."/>
            <person name="Yu X."/>
            <person name="Liu D.K."/>
            <person name="Tu X.D."/>
            <person name="Liu B."/>
            <person name="Hao Y."/>
            <person name="Liao X.Y."/>
            <person name="Jiang Y.T."/>
            <person name="Sun W.H."/>
            <person name="Chen J."/>
            <person name="Chen Y.Q."/>
            <person name="Ai Y."/>
            <person name="Zhai J.W."/>
            <person name="Wu S.S."/>
            <person name="Zhou Z."/>
            <person name="Hsiao Y.Y."/>
            <person name="Wu W.L."/>
            <person name="Chen Y.Y."/>
            <person name="Lin Y.F."/>
            <person name="Hsu J.L."/>
            <person name="Li C.Y."/>
            <person name="Wang Z.W."/>
            <person name="Zhao X."/>
            <person name="Zhong W.Y."/>
            <person name="Ma X.K."/>
            <person name="Ma L."/>
            <person name="Huang J."/>
            <person name="Chen G.Z."/>
            <person name="Huang M.Z."/>
            <person name="Huang L."/>
            <person name="Peng D.H."/>
            <person name="Luo Y.B."/>
            <person name="Zou S.Q."/>
            <person name="Chen S.P."/>
            <person name="Lan S."/>
            <person name="Tsai W.C."/>
            <person name="Van de Peer Y."/>
            <person name="Liu Z.J."/>
        </authorList>
    </citation>
    <scope>NUCLEOTIDE SEQUENCE [LARGE SCALE GENOMIC DNA]</scope>
    <source>
        <strain evidence="3">Lor287</strain>
    </source>
</reference>
<dbReference type="PANTHER" id="PTHR47778:SF2">
    <property type="entry name" value="GLYCOSYL TRANSFERASE FAMILY 1 DOMAIN-CONTAINING PROTEIN"/>
    <property type="match status" value="1"/>
</dbReference>
<keyword evidence="2" id="KW-0472">Membrane</keyword>
<evidence type="ECO:0000313" key="4">
    <source>
        <dbReference type="Proteomes" id="UP001418222"/>
    </source>
</evidence>
<evidence type="ECO:0000256" key="2">
    <source>
        <dbReference type="SAM" id="Phobius"/>
    </source>
</evidence>
<dbReference type="AlphaFoldDB" id="A0AAP0BD87"/>
<sequence length="177" mass="20043">MEENSGKMDLHGNLLRLNSTRAPASLKSSFDRSVSRNSPSFRRLQSTRAPRRDFKAGSGKLQWIRSNRVVFWLLLITMWAYIGFHVQSSWAHSDHRKKEFVGYKIEALGVKNQVNPPNVSAPLGFKTTHSSIVNEPTVAKTILKSDSSESRMSGRSLPRKKGGRMLKKVITKAPHWQ</sequence>
<dbReference type="PANTHER" id="PTHR47778">
    <property type="entry name" value="BNAA05G14870D PROTEIN"/>
    <property type="match status" value="1"/>
</dbReference>
<protein>
    <submittedName>
        <fullName evidence="3">Uncharacterized protein</fullName>
    </submittedName>
</protein>
<name>A0AAP0BD87_9ASPA</name>
<dbReference type="EMBL" id="JBBWWQ010000011">
    <property type="protein sequence ID" value="KAK8935727.1"/>
    <property type="molecule type" value="Genomic_DNA"/>
</dbReference>
<keyword evidence="4" id="KW-1185">Reference proteome</keyword>
<accession>A0AAP0BD87</accession>
<feature type="transmembrane region" description="Helical" evidence="2">
    <location>
        <begin position="69"/>
        <end position="86"/>
    </location>
</feature>
<feature type="region of interest" description="Disordered" evidence="1">
    <location>
        <begin position="28"/>
        <end position="51"/>
    </location>
</feature>
<organism evidence="3 4">
    <name type="scientific">Platanthera zijinensis</name>
    <dbReference type="NCBI Taxonomy" id="2320716"/>
    <lineage>
        <taxon>Eukaryota</taxon>
        <taxon>Viridiplantae</taxon>
        <taxon>Streptophyta</taxon>
        <taxon>Embryophyta</taxon>
        <taxon>Tracheophyta</taxon>
        <taxon>Spermatophyta</taxon>
        <taxon>Magnoliopsida</taxon>
        <taxon>Liliopsida</taxon>
        <taxon>Asparagales</taxon>
        <taxon>Orchidaceae</taxon>
        <taxon>Orchidoideae</taxon>
        <taxon>Orchideae</taxon>
        <taxon>Orchidinae</taxon>
        <taxon>Platanthera</taxon>
    </lineage>
</organism>
<keyword evidence="2" id="KW-0812">Transmembrane</keyword>